<evidence type="ECO:0000313" key="1">
    <source>
        <dbReference type="EMBL" id="PEN04966.1"/>
    </source>
</evidence>
<sequence length="194" mass="22010">MPDSSHIYYAEQDVERLRTGLQNAEGRFEDLLYRYRLYPLTEEADLLNDLPKSLDDGTAQELAVLSGLWAYRAGEASMLGALRYGRRSMNVLSAAKERDRFNPFVLLVEGQSLLYRPSIAGRDPDAAATCFEQLRTVLDAHPDVSIDKEEAMIWHWIALQEANQDTEAASLYDKLAESNLPPLYQQFLESPPRV</sequence>
<evidence type="ECO:0000313" key="2">
    <source>
        <dbReference type="Proteomes" id="UP000221024"/>
    </source>
</evidence>
<reference evidence="1 2" key="1">
    <citation type="submission" date="2017-10" db="EMBL/GenBank/DDBJ databases">
        <title>Draft genome of Longimonas halophila.</title>
        <authorList>
            <person name="Goh K.M."/>
            <person name="Shamsir M.S."/>
            <person name="Lim S.W."/>
        </authorList>
    </citation>
    <scope>NUCLEOTIDE SEQUENCE [LARGE SCALE GENOMIC DNA]</scope>
    <source>
        <strain evidence="1 2">KCTC 42399</strain>
    </source>
</reference>
<proteinExistence type="predicted"/>
<comment type="caution">
    <text evidence="1">The sequence shown here is derived from an EMBL/GenBank/DDBJ whole genome shotgun (WGS) entry which is preliminary data.</text>
</comment>
<dbReference type="AlphaFoldDB" id="A0A2H3NU14"/>
<dbReference type="EMBL" id="PDEP01000019">
    <property type="protein sequence ID" value="PEN04966.1"/>
    <property type="molecule type" value="Genomic_DNA"/>
</dbReference>
<evidence type="ECO:0008006" key="3">
    <source>
        <dbReference type="Google" id="ProtNLM"/>
    </source>
</evidence>
<organism evidence="1 2">
    <name type="scientific">Longimonas halophila</name>
    <dbReference type="NCBI Taxonomy" id="1469170"/>
    <lineage>
        <taxon>Bacteria</taxon>
        <taxon>Pseudomonadati</taxon>
        <taxon>Rhodothermota</taxon>
        <taxon>Rhodothermia</taxon>
        <taxon>Rhodothermales</taxon>
        <taxon>Salisaetaceae</taxon>
        <taxon>Longimonas</taxon>
    </lineage>
</organism>
<accession>A0A2H3NU14</accession>
<name>A0A2H3NU14_9BACT</name>
<protein>
    <recommendedName>
        <fullName evidence="3">Tetratricopeptide repeat protein</fullName>
    </recommendedName>
</protein>
<keyword evidence="2" id="KW-1185">Reference proteome</keyword>
<gene>
    <name evidence="1" type="ORF">CRI93_14370</name>
</gene>
<dbReference type="Proteomes" id="UP000221024">
    <property type="component" value="Unassembled WGS sequence"/>
</dbReference>